<comment type="caution">
    <text evidence="4">The sequence shown here is derived from an EMBL/GenBank/DDBJ whole genome shotgun (WGS) entry which is preliminary data.</text>
</comment>
<evidence type="ECO:0000313" key="4">
    <source>
        <dbReference type="EMBL" id="KAK8169408.1"/>
    </source>
</evidence>
<protein>
    <recommendedName>
        <fullName evidence="3">C2H2-type domain-containing protein</fullName>
    </recommendedName>
</protein>
<keyword evidence="1" id="KW-0863">Zinc-finger</keyword>
<accession>A0ABR1XVY7</accession>
<name>A0ABR1XVY7_9PEZI</name>
<dbReference type="EMBL" id="JBBWUH010000004">
    <property type="protein sequence ID" value="KAK8169408.1"/>
    <property type="molecule type" value="Genomic_DNA"/>
</dbReference>
<gene>
    <name evidence="4" type="ORF">IWX90DRAFT_485360</name>
</gene>
<feature type="compositionally biased region" description="Basic and acidic residues" evidence="2">
    <location>
        <begin position="178"/>
        <end position="192"/>
    </location>
</feature>
<dbReference type="Proteomes" id="UP001456524">
    <property type="component" value="Unassembled WGS sequence"/>
</dbReference>
<feature type="compositionally biased region" description="Acidic residues" evidence="2">
    <location>
        <begin position="194"/>
        <end position="209"/>
    </location>
</feature>
<feature type="compositionally biased region" description="Basic and acidic residues" evidence="2">
    <location>
        <begin position="229"/>
        <end position="239"/>
    </location>
</feature>
<proteinExistence type="predicted"/>
<sequence>MPPTHAEPTHLGNNEHDNQAATRDSPGEAPDPGAKANAGEVKAMAVAVTAIAKEEEGAADSEEGGDEDEDDEDDDDNDDEQEPSNSATAKDAARKATKRAWYLKNREKIKLQKAVARANEDKEVQQLLLAQYRRKRGGPSKKVTDYETWMTWLRCPICGTRKANEKLLVMHQRKEYVGEKNTQKRKDARAEAGMEVDDEAELWEDDDEAETKKDEEAEQEKDEEVEQEKDEKAEQEKEQ</sequence>
<keyword evidence="1" id="KW-0479">Metal-binding</keyword>
<keyword evidence="1" id="KW-0862">Zinc</keyword>
<dbReference type="PROSITE" id="PS50157">
    <property type="entry name" value="ZINC_FINGER_C2H2_2"/>
    <property type="match status" value="1"/>
</dbReference>
<feature type="compositionally biased region" description="Acidic residues" evidence="2">
    <location>
        <begin position="216"/>
        <end position="228"/>
    </location>
</feature>
<evidence type="ECO:0000256" key="2">
    <source>
        <dbReference type="SAM" id="MobiDB-lite"/>
    </source>
</evidence>
<keyword evidence="5" id="KW-1185">Reference proteome</keyword>
<reference evidence="4 5" key="1">
    <citation type="journal article" date="2022" name="G3 (Bethesda)">
        <title>Enemy or ally: a genomic approach to elucidate the lifestyle of Phyllosticta citrichinaensis.</title>
        <authorList>
            <person name="Buijs V.A."/>
            <person name="Groenewald J.Z."/>
            <person name="Haridas S."/>
            <person name="LaButti K.M."/>
            <person name="Lipzen A."/>
            <person name="Martin F.M."/>
            <person name="Barry K."/>
            <person name="Grigoriev I.V."/>
            <person name="Crous P.W."/>
            <person name="Seidl M.F."/>
        </authorList>
    </citation>
    <scope>NUCLEOTIDE SEQUENCE [LARGE SCALE GENOMIC DNA]</scope>
    <source>
        <strain evidence="4 5">CBS 129764</strain>
    </source>
</reference>
<evidence type="ECO:0000259" key="3">
    <source>
        <dbReference type="PROSITE" id="PS50157"/>
    </source>
</evidence>
<feature type="domain" description="C2H2-type" evidence="3">
    <location>
        <begin position="153"/>
        <end position="181"/>
    </location>
</feature>
<evidence type="ECO:0000313" key="5">
    <source>
        <dbReference type="Proteomes" id="UP001456524"/>
    </source>
</evidence>
<feature type="compositionally biased region" description="Acidic residues" evidence="2">
    <location>
        <begin position="57"/>
        <end position="82"/>
    </location>
</feature>
<feature type="region of interest" description="Disordered" evidence="2">
    <location>
        <begin position="178"/>
        <end position="239"/>
    </location>
</feature>
<dbReference type="InterPro" id="IPR013087">
    <property type="entry name" value="Znf_C2H2_type"/>
</dbReference>
<evidence type="ECO:0000256" key="1">
    <source>
        <dbReference type="PROSITE-ProRule" id="PRU00042"/>
    </source>
</evidence>
<feature type="region of interest" description="Disordered" evidence="2">
    <location>
        <begin position="1"/>
        <end position="97"/>
    </location>
</feature>
<organism evidence="4 5">
    <name type="scientific">Phyllosticta citrichinensis</name>
    <dbReference type="NCBI Taxonomy" id="1130410"/>
    <lineage>
        <taxon>Eukaryota</taxon>
        <taxon>Fungi</taxon>
        <taxon>Dikarya</taxon>
        <taxon>Ascomycota</taxon>
        <taxon>Pezizomycotina</taxon>
        <taxon>Dothideomycetes</taxon>
        <taxon>Dothideomycetes incertae sedis</taxon>
        <taxon>Botryosphaeriales</taxon>
        <taxon>Phyllostictaceae</taxon>
        <taxon>Phyllosticta</taxon>
    </lineage>
</organism>